<organism evidence="10 11">
    <name type="scientific">Mesorhizobium humile</name>
    <dbReference type="NCBI Taxonomy" id="3072313"/>
    <lineage>
        <taxon>Bacteria</taxon>
        <taxon>Pseudomonadati</taxon>
        <taxon>Pseudomonadota</taxon>
        <taxon>Alphaproteobacteria</taxon>
        <taxon>Hyphomicrobiales</taxon>
        <taxon>Phyllobacteriaceae</taxon>
        <taxon>Mesorhizobium</taxon>
    </lineage>
</organism>
<dbReference type="InterPro" id="IPR003439">
    <property type="entry name" value="ABC_transporter-like_ATP-bd"/>
</dbReference>
<dbReference type="EMBL" id="JAVIIV010000022">
    <property type="protein sequence ID" value="MDX8488746.1"/>
    <property type="molecule type" value="Genomic_DNA"/>
</dbReference>
<evidence type="ECO:0000259" key="9">
    <source>
        <dbReference type="PROSITE" id="PS50893"/>
    </source>
</evidence>
<keyword evidence="3" id="KW-0813">Transport</keyword>
<dbReference type="InterPro" id="IPR050086">
    <property type="entry name" value="MetN_ABC_transporter-like"/>
</dbReference>
<evidence type="ECO:0000256" key="4">
    <source>
        <dbReference type="ARBA" id="ARBA00022475"/>
    </source>
</evidence>
<comment type="caution">
    <text evidence="10">The sequence shown here is derived from an EMBL/GenBank/DDBJ whole genome shotgun (WGS) entry which is preliminary data.</text>
</comment>
<dbReference type="CDD" id="cd03262">
    <property type="entry name" value="ABC_HisP_GlnQ"/>
    <property type="match status" value="1"/>
</dbReference>
<evidence type="ECO:0000256" key="3">
    <source>
        <dbReference type="ARBA" id="ARBA00022448"/>
    </source>
</evidence>
<dbReference type="InterPro" id="IPR003593">
    <property type="entry name" value="AAA+_ATPase"/>
</dbReference>
<keyword evidence="7" id="KW-0029">Amino-acid transport</keyword>
<dbReference type="PANTHER" id="PTHR43166:SF9">
    <property type="entry name" value="GLUTAMATE_ASPARTATE IMPORT ATP-BINDING PROTEIN GLTL"/>
    <property type="match status" value="1"/>
</dbReference>
<evidence type="ECO:0000256" key="1">
    <source>
        <dbReference type="ARBA" id="ARBA00004202"/>
    </source>
</evidence>
<evidence type="ECO:0000313" key="10">
    <source>
        <dbReference type="EMBL" id="MDX8488746.1"/>
    </source>
</evidence>
<keyword evidence="6 10" id="KW-0067">ATP-binding</keyword>
<dbReference type="Pfam" id="PF00005">
    <property type="entry name" value="ABC_tran"/>
    <property type="match status" value="1"/>
</dbReference>
<comment type="similarity">
    <text evidence="2">Belongs to the ABC transporter superfamily.</text>
</comment>
<evidence type="ECO:0000256" key="5">
    <source>
        <dbReference type="ARBA" id="ARBA00022741"/>
    </source>
</evidence>
<dbReference type="InterPro" id="IPR017871">
    <property type="entry name" value="ABC_transporter-like_CS"/>
</dbReference>
<evidence type="ECO:0000256" key="2">
    <source>
        <dbReference type="ARBA" id="ARBA00005417"/>
    </source>
</evidence>
<dbReference type="SUPFAM" id="SSF52540">
    <property type="entry name" value="P-loop containing nucleoside triphosphate hydrolases"/>
    <property type="match status" value="1"/>
</dbReference>
<dbReference type="PIRSF" id="PIRSF039085">
    <property type="entry name" value="ABC_ATPase_HisP"/>
    <property type="match status" value="1"/>
</dbReference>
<accession>A0ABU4YP28</accession>
<dbReference type="PROSITE" id="PS50893">
    <property type="entry name" value="ABC_TRANSPORTER_2"/>
    <property type="match status" value="1"/>
</dbReference>
<proteinExistence type="inferred from homology"/>
<dbReference type="GO" id="GO:0005524">
    <property type="term" value="F:ATP binding"/>
    <property type="evidence" value="ECO:0007669"/>
    <property type="project" value="UniProtKB-KW"/>
</dbReference>
<keyword evidence="11" id="KW-1185">Reference proteome</keyword>
<keyword evidence="5" id="KW-0547">Nucleotide-binding</keyword>
<dbReference type="PANTHER" id="PTHR43166">
    <property type="entry name" value="AMINO ACID IMPORT ATP-BINDING PROTEIN"/>
    <property type="match status" value="1"/>
</dbReference>
<protein>
    <submittedName>
        <fullName evidence="10">Amino acid ABC transporter ATP-binding protein</fullName>
    </submittedName>
</protein>
<evidence type="ECO:0000256" key="6">
    <source>
        <dbReference type="ARBA" id="ARBA00022840"/>
    </source>
</evidence>
<dbReference type="RefSeq" id="WP_320296498.1">
    <property type="nucleotide sequence ID" value="NZ_JAVIIU010000007.1"/>
</dbReference>
<reference evidence="10 11" key="1">
    <citation type="submission" date="2023-08" db="EMBL/GenBank/DDBJ databases">
        <title>Implementing the SeqCode for naming new Mesorhizobium species isolated from Vachellia karroo root nodules.</title>
        <authorList>
            <person name="Van Lill M."/>
        </authorList>
    </citation>
    <scope>NUCLEOTIDE SEQUENCE [LARGE SCALE GENOMIC DNA]</scope>
    <source>
        <strain evidence="10 11">VK2B</strain>
    </source>
</reference>
<keyword evidence="8" id="KW-0472">Membrane</keyword>
<name>A0ABU4YP28_9HYPH</name>
<evidence type="ECO:0000313" key="11">
    <source>
        <dbReference type="Proteomes" id="UP001280156"/>
    </source>
</evidence>
<gene>
    <name evidence="10" type="ORF">RFM52_26620</name>
</gene>
<dbReference type="SMART" id="SM00382">
    <property type="entry name" value="AAA"/>
    <property type="match status" value="1"/>
</dbReference>
<evidence type="ECO:0000256" key="8">
    <source>
        <dbReference type="ARBA" id="ARBA00023136"/>
    </source>
</evidence>
<dbReference type="Gene3D" id="3.40.50.300">
    <property type="entry name" value="P-loop containing nucleotide triphosphate hydrolases"/>
    <property type="match status" value="1"/>
</dbReference>
<evidence type="ECO:0000256" key="7">
    <source>
        <dbReference type="ARBA" id="ARBA00022970"/>
    </source>
</evidence>
<comment type="subcellular location">
    <subcellularLocation>
        <location evidence="1">Cell membrane</location>
        <topology evidence="1">Peripheral membrane protein</topology>
    </subcellularLocation>
</comment>
<dbReference type="InterPro" id="IPR030679">
    <property type="entry name" value="ABC_ATPase_HisP-typ"/>
</dbReference>
<dbReference type="InterPro" id="IPR027417">
    <property type="entry name" value="P-loop_NTPase"/>
</dbReference>
<dbReference type="PROSITE" id="PS00211">
    <property type="entry name" value="ABC_TRANSPORTER_1"/>
    <property type="match status" value="1"/>
</dbReference>
<sequence length="269" mass="28770">MAKSSNDSPALLDIAEVSKSFGSVEVLRSVSLQVAKGEVVTVIGPSGSGKTTLLRCVNFLESYDSGSIRIDGKEVGFRPGPARDSGTRQRRSERDLAAMRAETGMVFQSFNLFPHLTAAGNIMLGLTKVRGKSSTEARSIAEHWLGRVGLAHKADSLPAELSGGQQQRVGIARAVAMEPKILLLDEITSALDPELVGEVLAVVRSLAEDGMTMVMVTHEMAFARDASSRIVFMADGGVSAVGPPKEVLAAETTNERLRTFLARFRASHF</sequence>
<dbReference type="Proteomes" id="UP001280156">
    <property type="component" value="Unassembled WGS sequence"/>
</dbReference>
<keyword evidence="4" id="KW-1003">Cell membrane</keyword>
<feature type="domain" description="ABC transporter" evidence="9">
    <location>
        <begin position="12"/>
        <end position="260"/>
    </location>
</feature>